<dbReference type="PANTHER" id="PTHR47266">
    <property type="entry name" value="ENDONUCLEASE-RELATED"/>
    <property type="match status" value="1"/>
</dbReference>
<sequence>MCHSSNCGGHFSGRKTAAKIFQCGFYWPTIIRDSIEFSRTCISCQSISNMSKKDEMPMSNMLVVEIFDVWGIDFMGPFPSAEKYEYILLAVDYVSKWVEAIPTRTNDHKIVMKLELLKKNGVHHRVATPYHPQTNGQAEVANREIQRILRKIVRPDRKDWPTKLQDALWAYRTAYKNPIGMSPFRLIFGKPCHLPVEIEHKALWAIKIYVWMKISWWA</sequence>
<dbReference type="GO" id="GO:0003676">
    <property type="term" value="F:nucleic acid binding"/>
    <property type="evidence" value="ECO:0007669"/>
    <property type="project" value="InterPro"/>
</dbReference>
<name>A0A7I8JNX3_SPIIN</name>
<dbReference type="InterPro" id="IPR012337">
    <property type="entry name" value="RNaseH-like_sf"/>
</dbReference>
<evidence type="ECO:0000313" key="2">
    <source>
        <dbReference type="EMBL" id="CAA2632688.1"/>
    </source>
</evidence>
<dbReference type="InterPro" id="IPR052160">
    <property type="entry name" value="Gypsy_RT_Integrase-like"/>
</dbReference>
<accession>A0A7I8JNX3</accession>
<dbReference type="Gene3D" id="1.10.340.70">
    <property type="match status" value="1"/>
</dbReference>
<dbReference type="EMBL" id="LR743602">
    <property type="protein sequence ID" value="CAA2632688.1"/>
    <property type="molecule type" value="Genomic_DNA"/>
</dbReference>
<dbReference type="InterPro" id="IPR036397">
    <property type="entry name" value="RNaseH_sf"/>
</dbReference>
<dbReference type="GO" id="GO:0015074">
    <property type="term" value="P:DNA integration"/>
    <property type="evidence" value="ECO:0007669"/>
    <property type="project" value="InterPro"/>
</dbReference>
<dbReference type="Pfam" id="PF17921">
    <property type="entry name" value="Integrase_H2C2"/>
    <property type="match status" value="1"/>
</dbReference>
<feature type="domain" description="Integrase catalytic" evidence="1">
    <location>
        <begin position="115"/>
        <end position="191"/>
    </location>
</feature>
<proteinExistence type="predicted"/>
<dbReference type="InterPro" id="IPR041588">
    <property type="entry name" value="Integrase_H2C2"/>
</dbReference>
<dbReference type="PROSITE" id="PS50994">
    <property type="entry name" value="INTEGRASE"/>
    <property type="match status" value="1"/>
</dbReference>
<organism evidence="2">
    <name type="scientific">Spirodela intermedia</name>
    <name type="common">Intermediate duckweed</name>
    <dbReference type="NCBI Taxonomy" id="51605"/>
    <lineage>
        <taxon>Eukaryota</taxon>
        <taxon>Viridiplantae</taxon>
        <taxon>Streptophyta</taxon>
        <taxon>Embryophyta</taxon>
        <taxon>Tracheophyta</taxon>
        <taxon>Spermatophyta</taxon>
        <taxon>Magnoliopsida</taxon>
        <taxon>Liliopsida</taxon>
        <taxon>Araceae</taxon>
        <taxon>Lemnoideae</taxon>
        <taxon>Spirodela</taxon>
    </lineage>
</organism>
<protein>
    <recommendedName>
        <fullName evidence="1">Integrase catalytic domain-containing protein</fullName>
    </recommendedName>
</protein>
<evidence type="ECO:0000313" key="3">
    <source>
        <dbReference type="Proteomes" id="UP001189122"/>
    </source>
</evidence>
<dbReference type="SUPFAM" id="SSF53098">
    <property type="entry name" value="Ribonuclease H-like"/>
    <property type="match status" value="1"/>
</dbReference>
<reference evidence="2 3" key="1">
    <citation type="submission" date="2019-12" db="EMBL/GenBank/DDBJ databases">
        <authorList>
            <person name="Scholz U."/>
            <person name="Mascher M."/>
            <person name="Fiebig A."/>
        </authorList>
    </citation>
    <scope>NUCLEOTIDE SEQUENCE</scope>
</reference>
<dbReference type="EMBL" id="CACRZD030000015">
    <property type="protein sequence ID" value="CAA6671874.1"/>
    <property type="molecule type" value="Genomic_DNA"/>
</dbReference>
<evidence type="ECO:0000259" key="1">
    <source>
        <dbReference type="PROSITE" id="PS50994"/>
    </source>
</evidence>
<gene>
    <name evidence="2" type="ORF">SI7747_15018282</name>
</gene>
<keyword evidence="3" id="KW-1185">Reference proteome</keyword>
<dbReference type="Proteomes" id="UP001189122">
    <property type="component" value="Unassembled WGS sequence"/>
</dbReference>
<dbReference type="InterPro" id="IPR001584">
    <property type="entry name" value="Integrase_cat-core"/>
</dbReference>
<dbReference type="Gene3D" id="3.30.420.10">
    <property type="entry name" value="Ribonuclease H-like superfamily/Ribonuclease H"/>
    <property type="match status" value="2"/>
</dbReference>
<dbReference type="AlphaFoldDB" id="A0A7I8JNX3"/>